<dbReference type="InterPro" id="IPR009000">
    <property type="entry name" value="Transl_B-barrel_sf"/>
</dbReference>
<comment type="caution">
    <text evidence="1">The sequence shown here is derived from an EMBL/GenBank/DDBJ whole genome shotgun (WGS) entry which is preliminary data.</text>
</comment>
<accession>A0A7C4CBR5</accession>
<organism evidence="1">
    <name type="scientific">candidate division WOR-3 bacterium</name>
    <dbReference type="NCBI Taxonomy" id="2052148"/>
    <lineage>
        <taxon>Bacteria</taxon>
        <taxon>Bacteria division WOR-3</taxon>
    </lineage>
</organism>
<gene>
    <name evidence="1" type="ORF">ENS41_07425</name>
</gene>
<sequence length="85" mass="9278">MPETRVAIVTHYFGRIGVAVVKATDGTLAVGDTIHIKGHTTDHLQTVESLQIDKQPIQRLEPGMEAGLKVGCHVHEHDAIYKVTP</sequence>
<dbReference type="EMBL" id="DSUT01000155">
    <property type="protein sequence ID" value="HGK28766.1"/>
    <property type="molecule type" value="Genomic_DNA"/>
</dbReference>
<protein>
    <submittedName>
        <fullName evidence="1">Uncharacterized protein</fullName>
    </submittedName>
</protein>
<dbReference type="AlphaFoldDB" id="A0A7C4CBR5"/>
<evidence type="ECO:0000313" key="1">
    <source>
        <dbReference type="EMBL" id="HGK28766.1"/>
    </source>
</evidence>
<reference evidence="1" key="1">
    <citation type="journal article" date="2020" name="mSystems">
        <title>Genome- and Community-Level Interaction Insights into Carbon Utilization and Element Cycling Functions of Hydrothermarchaeota in Hydrothermal Sediment.</title>
        <authorList>
            <person name="Zhou Z."/>
            <person name="Liu Y."/>
            <person name="Xu W."/>
            <person name="Pan J."/>
            <person name="Luo Z.H."/>
            <person name="Li M."/>
        </authorList>
    </citation>
    <scope>NUCLEOTIDE SEQUENCE [LARGE SCALE GENOMIC DNA]</scope>
    <source>
        <strain evidence="1">SpSt-488</strain>
    </source>
</reference>
<dbReference type="Gene3D" id="2.40.30.10">
    <property type="entry name" value="Translation factors"/>
    <property type="match status" value="1"/>
</dbReference>
<dbReference type="SUPFAM" id="SSF50447">
    <property type="entry name" value="Translation proteins"/>
    <property type="match status" value="1"/>
</dbReference>
<proteinExistence type="predicted"/>
<name>A0A7C4CBR5_UNCW3</name>